<accession>A0A382GE14</accession>
<dbReference type="AlphaFoldDB" id="A0A382GE14"/>
<protein>
    <submittedName>
        <fullName evidence="1">Uncharacterized protein</fullName>
    </submittedName>
</protein>
<organism evidence="1">
    <name type="scientific">marine metagenome</name>
    <dbReference type="NCBI Taxonomy" id="408172"/>
    <lineage>
        <taxon>unclassified sequences</taxon>
        <taxon>metagenomes</taxon>
        <taxon>ecological metagenomes</taxon>
    </lineage>
</organism>
<sequence length="118" mass="13504">AGTFFHETYSYHEGYVEFEPIVQEDELNIWEITRLWSFGCFTGFHFDGICFEGDWTHEISDNTLSGTLYVKTGKDAYSEVSAYEIAEEISKEMGVDITTTEGDEEAIALCLRNKYKGK</sequence>
<proteinExistence type="predicted"/>
<gene>
    <name evidence="1" type="ORF">METZ01_LOCUS225701</name>
</gene>
<evidence type="ECO:0000313" key="1">
    <source>
        <dbReference type="EMBL" id="SVB72847.1"/>
    </source>
</evidence>
<dbReference type="EMBL" id="UINC01054760">
    <property type="protein sequence ID" value="SVB72847.1"/>
    <property type="molecule type" value="Genomic_DNA"/>
</dbReference>
<feature type="non-terminal residue" evidence="1">
    <location>
        <position position="1"/>
    </location>
</feature>
<name>A0A382GE14_9ZZZZ</name>
<reference evidence="1" key="1">
    <citation type="submission" date="2018-05" db="EMBL/GenBank/DDBJ databases">
        <authorList>
            <person name="Lanie J.A."/>
            <person name="Ng W.-L."/>
            <person name="Kazmierczak K.M."/>
            <person name="Andrzejewski T.M."/>
            <person name="Davidsen T.M."/>
            <person name="Wayne K.J."/>
            <person name="Tettelin H."/>
            <person name="Glass J.I."/>
            <person name="Rusch D."/>
            <person name="Podicherti R."/>
            <person name="Tsui H.-C.T."/>
            <person name="Winkler M.E."/>
        </authorList>
    </citation>
    <scope>NUCLEOTIDE SEQUENCE</scope>
</reference>